<dbReference type="EC" id="3.4.-.-" evidence="8"/>
<evidence type="ECO:0000256" key="1">
    <source>
        <dbReference type="ARBA" id="ARBA00008136"/>
    </source>
</evidence>
<keyword evidence="4 8" id="KW-0378">Hydrolase</keyword>
<evidence type="ECO:0000313" key="9">
    <source>
        <dbReference type="EMBL" id="GLH72050.1"/>
    </source>
</evidence>
<accession>A0ABQ5QD42</accession>
<dbReference type="InterPro" id="IPR003738">
    <property type="entry name" value="SRAP"/>
</dbReference>
<organism evidence="9 10">
    <name type="scientific">Geothrix limicola</name>
    <dbReference type="NCBI Taxonomy" id="2927978"/>
    <lineage>
        <taxon>Bacteria</taxon>
        <taxon>Pseudomonadati</taxon>
        <taxon>Acidobacteriota</taxon>
        <taxon>Holophagae</taxon>
        <taxon>Holophagales</taxon>
        <taxon>Holophagaceae</taxon>
        <taxon>Geothrix</taxon>
    </lineage>
</organism>
<dbReference type="InterPro" id="IPR036590">
    <property type="entry name" value="SRAP-like"/>
</dbReference>
<evidence type="ECO:0000256" key="7">
    <source>
        <dbReference type="ARBA" id="ARBA00023239"/>
    </source>
</evidence>
<keyword evidence="2 8" id="KW-0645">Protease</keyword>
<keyword evidence="7" id="KW-0456">Lyase</keyword>
<proteinExistence type="inferred from homology"/>
<evidence type="ECO:0000256" key="4">
    <source>
        <dbReference type="ARBA" id="ARBA00022801"/>
    </source>
</evidence>
<dbReference type="RefSeq" id="WP_309568718.1">
    <property type="nucleotide sequence ID" value="NZ_BSDE01000001.1"/>
</dbReference>
<reference evidence="9 10" key="1">
    <citation type="journal article" date="2023" name="Antonie Van Leeuwenhoek">
        <title>Mesoterricola silvestris gen. nov., sp. nov., Mesoterricola sediminis sp. nov., Geothrix oryzae sp. nov., Geothrix edaphica sp. nov., Geothrix rubra sp. nov., and Geothrix limicola sp. nov., six novel members of Acidobacteriota isolated from soils.</title>
        <authorList>
            <person name="Itoh H."/>
            <person name="Sugisawa Y."/>
            <person name="Mise K."/>
            <person name="Xu Z."/>
            <person name="Kuniyasu M."/>
            <person name="Ushijima N."/>
            <person name="Kawano K."/>
            <person name="Kobayashi E."/>
            <person name="Shiratori Y."/>
            <person name="Masuda Y."/>
            <person name="Senoo K."/>
        </authorList>
    </citation>
    <scope>NUCLEOTIDE SEQUENCE [LARGE SCALE GENOMIC DNA]</scope>
    <source>
        <strain evidence="9 10">Red804</strain>
    </source>
</reference>
<comment type="caution">
    <text evidence="9">The sequence shown here is derived from an EMBL/GenBank/DDBJ whole genome shotgun (WGS) entry which is preliminary data.</text>
</comment>
<keyword evidence="6" id="KW-0238">DNA-binding</keyword>
<evidence type="ECO:0000313" key="10">
    <source>
        <dbReference type="Proteomes" id="UP001165069"/>
    </source>
</evidence>
<dbReference type="EMBL" id="BSDE01000001">
    <property type="protein sequence ID" value="GLH72050.1"/>
    <property type="molecule type" value="Genomic_DNA"/>
</dbReference>
<evidence type="ECO:0000256" key="3">
    <source>
        <dbReference type="ARBA" id="ARBA00022763"/>
    </source>
</evidence>
<evidence type="ECO:0000256" key="8">
    <source>
        <dbReference type="RuleBase" id="RU364100"/>
    </source>
</evidence>
<evidence type="ECO:0000256" key="6">
    <source>
        <dbReference type="ARBA" id="ARBA00023125"/>
    </source>
</evidence>
<dbReference type="PANTHER" id="PTHR13604:SF0">
    <property type="entry name" value="ABASIC SITE PROCESSING PROTEIN HMCES"/>
    <property type="match status" value="1"/>
</dbReference>
<gene>
    <name evidence="9" type="ORF">GETHLI_05520</name>
</gene>
<dbReference type="Pfam" id="PF02586">
    <property type="entry name" value="SRAP"/>
    <property type="match status" value="1"/>
</dbReference>
<dbReference type="Gene3D" id="3.90.1680.10">
    <property type="entry name" value="SOS response associated peptidase-like"/>
    <property type="match status" value="1"/>
</dbReference>
<dbReference type="SUPFAM" id="SSF143081">
    <property type="entry name" value="BB1717-like"/>
    <property type="match status" value="1"/>
</dbReference>
<name>A0ABQ5QD42_9BACT</name>
<dbReference type="PANTHER" id="PTHR13604">
    <property type="entry name" value="DC12-RELATED"/>
    <property type="match status" value="1"/>
</dbReference>
<dbReference type="Proteomes" id="UP001165069">
    <property type="component" value="Unassembled WGS sequence"/>
</dbReference>
<protein>
    <recommendedName>
        <fullName evidence="8">Abasic site processing protein</fullName>
        <ecNumber evidence="8">3.4.-.-</ecNumber>
    </recommendedName>
</protein>
<evidence type="ECO:0000256" key="2">
    <source>
        <dbReference type="ARBA" id="ARBA00022670"/>
    </source>
</evidence>
<sequence>MCGRMVSAAIKRMLREAFPGRPMKELIKEFMDRWNVSPGQKVPVIEPGEEWTVTERMWGFQPGWSKRPLINARAETLHELKTWRGPFKDGRLVVPATGFYEWPVIAGRKRAMFIHPAEGHHFLFAGLGLRHEGEDVCAVITTFPNKIMEELHPKSMPAILSPEAAEAWLDPNTSQADLQALLGPCPDEWIEAYEVSSAVGNVKAQGPELILPIA</sequence>
<evidence type="ECO:0000256" key="5">
    <source>
        <dbReference type="ARBA" id="ARBA00023124"/>
    </source>
</evidence>
<keyword evidence="3" id="KW-0227">DNA damage</keyword>
<comment type="similarity">
    <text evidence="1 8">Belongs to the SOS response-associated peptidase family.</text>
</comment>
<keyword evidence="10" id="KW-1185">Reference proteome</keyword>
<keyword evidence="5" id="KW-0190">Covalent protein-DNA linkage</keyword>